<feature type="binding site" evidence="9">
    <location>
        <position position="312"/>
    </location>
    <ligand>
        <name>3-phosphoshikimate</name>
        <dbReference type="ChEBI" id="CHEBI:145989"/>
    </ligand>
</feature>
<dbReference type="GO" id="GO:0009073">
    <property type="term" value="P:aromatic amino acid family biosynthetic process"/>
    <property type="evidence" value="ECO:0007669"/>
    <property type="project" value="UniProtKB-KW"/>
</dbReference>
<dbReference type="PIRSF" id="PIRSF000505">
    <property type="entry name" value="EPSPS"/>
    <property type="match status" value="1"/>
</dbReference>
<comment type="caution">
    <text evidence="11">The sequence shown here is derived from an EMBL/GenBank/DDBJ whole genome shotgun (WGS) entry which is preliminary data.</text>
</comment>
<comment type="caution">
    <text evidence="9">Lacks conserved residue(s) required for the propagation of feature annotation.</text>
</comment>
<evidence type="ECO:0000256" key="2">
    <source>
        <dbReference type="ARBA" id="ARBA00004811"/>
    </source>
</evidence>
<feature type="binding site" evidence="9">
    <location>
        <position position="343"/>
    </location>
    <ligand>
        <name>phosphoenolpyruvate</name>
        <dbReference type="ChEBI" id="CHEBI:58702"/>
    </ligand>
</feature>
<dbReference type="GO" id="GO:0008652">
    <property type="term" value="P:amino acid biosynthetic process"/>
    <property type="evidence" value="ECO:0007669"/>
    <property type="project" value="UniProtKB-KW"/>
</dbReference>
<dbReference type="SUPFAM" id="SSF55205">
    <property type="entry name" value="EPT/RTPC-like"/>
    <property type="match status" value="1"/>
</dbReference>
<sequence>MKLKTNIRHLYGSIRVPGDKSISHRSIIFGSLAEGETKVYDILRGEDVLSTMQVFRDLGVEIEDRDGVITIQGVGMDGLKAPQNALDMGNSGTSIRLISGVLAGADFEVEMFGDDSLSKRPMDRVTIPLKKMGVSISGQTERDLPPLRLKGTKNLRPIHYELPIASAQVKSALIFAALQAQGESVIIEKECTRNHTEDMLQQFGGHLSVDDKTITVSGPQKLTGQEVVVPGDISSAAFWLVAGLIVPNSRVVLQNVGINETRTGIIDVIRAMGGKLEITEIDPVAKSATLTVESSDLKGTEIGGSLIPRLIDELPIIALLATQAQGVTVIKDAEELKVKETDRIQVVADALNSMGADITPTADGMIIKGKSRLHGARVNTFGDHRIGMMTAIAALLVADGEVELDRAEAINTSYPSFFDDLETLSHG</sequence>
<keyword evidence="7 9" id="KW-0057">Aromatic amino acid biosynthesis</keyword>
<feature type="binding site" evidence="9">
    <location>
        <position position="92"/>
    </location>
    <ligand>
        <name>phosphoenolpyruvate</name>
        <dbReference type="ChEBI" id="CHEBI:58702"/>
    </ligand>
</feature>
<evidence type="ECO:0000256" key="4">
    <source>
        <dbReference type="ARBA" id="ARBA00022490"/>
    </source>
</evidence>
<dbReference type="NCBIfam" id="TIGR01356">
    <property type="entry name" value="aroA"/>
    <property type="match status" value="1"/>
</dbReference>
<evidence type="ECO:0000256" key="7">
    <source>
        <dbReference type="ARBA" id="ARBA00023141"/>
    </source>
</evidence>
<dbReference type="InterPro" id="IPR001986">
    <property type="entry name" value="Enolpyruvate_Tfrase_dom"/>
</dbReference>
<dbReference type="GO" id="GO:0005737">
    <property type="term" value="C:cytoplasm"/>
    <property type="evidence" value="ECO:0007669"/>
    <property type="project" value="UniProtKB-SubCell"/>
</dbReference>
<dbReference type="PROSITE" id="PS00104">
    <property type="entry name" value="EPSP_SYNTHASE_1"/>
    <property type="match status" value="1"/>
</dbReference>
<organism evidence="11 12">
    <name type="scientific">Streptococcus oralis</name>
    <dbReference type="NCBI Taxonomy" id="1303"/>
    <lineage>
        <taxon>Bacteria</taxon>
        <taxon>Bacillati</taxon>
        <taxon>Bacillota</taxon>
        <taxon>Bacilli</taxon>
        <taxon>Lactobacillales</taxon>
        <taxon>Streptococcaceae</taxon>
        <taxon>Streptococcus</taxon>
    </lineage>
</organism>
<evidence type="ECO:0000313" key="11">
    <source>
        <dbReference type="EMBL" id="RSJ65442.1"/>
    </source>
</evidence>
<evidence type="ECO:0000256" key="1">
    <source>
        <dbReference type="ARBA" id="ARBA00002174"/>
    </source>
</evidence>
<dbReference type="Gene3D" id="3.65.10.10">
    <property type="entry name" value="Enolpyruvate transferase domain"/>
    <property type="match status" value="2"/>
</dbReference>
<evidence type="ECO:0000256" key="5">
    <source>
        <dbReference type="ARBA" id="ARBA00022605"/>
    </source>
</evidence>
<gene>
    <name evidence="9 11" type="primary">aroA</name>
    <name evidence="11" type="ORF">D8803_03540</name>
</gene>
<name>A0A3R9S5M5_STROR</name>
<dbReference type="GO" id="GO:0003866">
    <property type="term" value="F:3-phosphoshikimate 1-carboxyvinyltransferase activity"/>
    <property type="evidence" value="ECO:0007669"/>
    <property type="project" value="UniProtKB-UniRule"/>
</dbReference>
<dbReference type="PANTHER" id="PTHR21090">
    <property type="entry name" value="AROM/DEHYDROQUINATE SYNTHASE"/>
    <property type="match status" value="1"/>
</dbReference>
<dbReference type="AlphaFoldDB" id="A0A3R9S5M5"/>
<dbReference type="PANTHER" id="PTHR21090:SF5">
    <property type="entry name" value="PENTAFUNCTIONAL AROM POLYPEPTIDE"/>
    <property type="match status" value="1"/>
</dbReference>
<dbReference type="FunFam" id="3.65.10.10:FF:000005">
    <property type="entry name" value="3-phosphoshikimate 1-carboxyvinyltransferase"/>
    <property type="match status" value="1"/>
</dbReference>
<protein>
    <recommendedName>
        <fullName evidence="9">3-phosphoshikimate 1-carboxyvinyltransferase</fullName>
        <ecNumber evidence="9">2.5.1.19</ecNumber>
    </recommendedName>
    <alternativeName>
        <fullName evidence="9">5-enolpyruvylshikimate-3-phosphate synthase</fullName>
        <shortName evidence="9">EPSP synthase</shortName>
        <shortName evidence="9">EPSPS</shortName>
    </alternativeName>
</protein>
<dbReference type="InterPro" id="IPR023193">
    <property type="entry name" value="EPSP_synthase_CS"/>
</dbReference>
<feature type="binding site" evidence="9">
    <location>
        <position position="168"/>
    </location>
    <ligand>
        <name>3-phosphoshikimate</name>
        <dbReference type="ChEBI" id="CHEBI:145989"/>
    </ligand>
</feature>
<feature type="binding site" evidence="9">
    <location>
        <position position="166"/>
    </location>
    <ligand>
        <name>3-phosphoshikimate</name>
        <dbReference type="ChEBI" id="CHEBI:145989"/>
    </ligand>
</feature>
<feature type="binding site" evidence="9">
    <location>
        <position position="20"/>
    </location>
    <ligand>
        <name>phosphoenolpyruvate</name>
        <dbReference type="ChEBI" id="CHEBI:58702"/>
    </ligand>
</feature>
<evidence type="ECO:0000259" key="10">
    <source>
        <dbReference type="Pfam" id="PF00275"/>
    </source>
</evidence>
<dbReference type="UniPathway" id="UPA00053">
    <property type="reaction ID" value="UER00089"/>
</dbReference>
<feature type="binding site" evidence="9">
    <location>
        <position position="21"/>
    </location>
    <ligand>
        <name>3-phosphoshikimate</name>
        <dbReference type="ChEBI" id="CHEBI:145989"/>
    </ligand>
</feature>
<comment type="catalytic activity">
    <reaction evidence="8">
        <text>3-phosphoshikimate + phosphoenolpyruvate = 5-O-(1-carboxyvinyl)-3-phosphoshikimate + phosphate</text>
        <dbReference type="Rhea" id="RHEA:21256"/>
        <dbReference type="ChEBI" id="CHEBI:43474"/>
        <dbReference type="ChEBI" id="CHEBI:57701"/>
        <dbReference type="ChEBI" id="CHEBI:58702"/>
        <dbReference type="ChEBI" id="CHEBI:145989"/>
        <dbReference type="EC" id="2.5.1.19"/>
    </reaction>
    <physiologicalReaction direction="left-to-right" evidence="8">
        <dbReference type="Rhea" id="RHEA:21257"/>
    </physiologicalReaction>
</comment>
<feature type="binding site" evidence="9">
    <location>
        <position position="385"/>
    </location>
    <ligand>
        <name>phosphoenolpyruvate</name>
        <dbReference type="ChEBI" id="CHEBI:58702"/>
    </ligand>
</feature>
<dbReference type="Pfam" id="PF00275">
    <property type="entry name" value="EPSP_synthase"/>
    <property type="match status" value="1"/>
</dbReference>
<evidence type="ECO:0000256" key="6">
    <source>
        <dbReference type="ARBA" id="ARBA00022679"/>
    </source>
</evidence>
<evidence type="ECO:0000256" key="9">
    <source>
        <dbReference type="HAMAP-Rule" id="MF_00210"/>
    </source>
</evidence>
<comment type="function">
    <text evidence="1 9">Catalyzes the transfer of the enolpyruvyl moiety of phosphoenolpyruvate (PEP) to the 5-hydroxyl of shikimate-3-phosphate (S3P) to produce enolpyruvyl shikimate-3-phosphate and inorganic phosphate.</text>
</comment>
<comment type="subcellular location">
    <subcellularLocation>
        <location evidence="9">Cytoplasm</location>
    </subcellularLocation>
</comment>
<dbReference type="Proteomes" id="UP000280648">
    <property type="component" value="Unassembled WGS sequence"/>
</dbReference>
<dbReference type="HAMAP" id="MF_00210">
    <property type="entry name" value="EPSP_synth"/>
    <property type="match status" value="1"/>
</dbReference>
<feature type="binding site" evidence="9">
    <location>
        <position position="20"/>
    </location>
    <ligand>
        <name>3-phosphoshikimate</name>
        <dbReference type="ChEBI" id="CHEBI:145989"/>
    </ligand>
</feature>
<dbReference type="InterPro" id="IPR036968">
    <property type="entry name" value="Enolpyruvate_Tfrase_sf"/>
</dbReference>
<dbReference type="RefSeq" id="WP_131200273.1">
    <property type="nucleotide sequence ID" value="NZ_RJPI01000003.1"/>
</dbReference>
<feature type="binding site" evidence="9">
    <location>
        <position position="339"/>
    </location>
    <ligand>
        <name>3-phosphoshikimate</name>
        <dbReference type="ChEBI" id="CHEBI:145989"/>
    </ligand>
</feature>
<feature type="binding site" evidence="9">
    <location>
        <position position="168"/>
    </location>
    <ligand>
        <name>phosphoenolpyruvate</name>
        <dbReference type="ChEBI" id="CHEBI:58702"/>
    </ligand>
</feature>
<dbReference type="FunFam" id="3.65.10.10:FF:000006">
    <property type="entry name" value="3-phosphoshikimate 1-carboxyvinyltransferase"/>
    <property type="match status" value="1"/>
</dbReference>
<keyword evidence="4 9" id="KW-0963">Cytoplasm</keyword>
<comment type="similarity">
    <text evidence="3 9">Belongs to the EPSP synthase family.</text>
</comment>
<feature type="binding site" evidence="9">
    <location>
        <position position="120"/>
    </location>
    <ligand>
        <name>phosphoenolpyruvate</name>
        <dbReference type="ChEBI" id="CHEBI:58702"/>
    </ligand>
</feature>
<evidence type="ECO:0000256" key="8">
    <source>
        <dbReference type="ARBA" id="ARBA00044633"/>
    </source>
</evidence>
<feature type="active site" description="Proton acceptor" evidence="9">
    <location>
        <position position="312"/>
    </location>
</feature>
<keyword evidence="5 9" id="KW-0028">Amino-acid biosynthesis</keyword>
<evidence type="ECO:0000256" key="3">
    <source>
        <dbReference type="ARBA" id="ARBA00009948"/>
    </source>
</evidence>
<reference evidence="11 12" key="1">
    <citation type="submission" date="2018-11" db="EMBL/GenBank/DDBJ databases">
        <title>Species Designations Belie Phenotypic and Genotypic Heterogeneity in Oral Streptococci.</title>
        <authorList>
            <person name="Velsko I."/>
        </authorList>
    </citation>
    <scope>NUCLEOTIDE SEQUENCE [LARGE SCALE GENOMIC DNA]</scope>
    <source>
        <strain evidence="11 12">BCC26</strain>
    </source>
</reference>
<comment type="pathway">
    <text evidence="2 9">Metabolic intermediate biosynthesis; chorismate biosynthesis; chorismate from D-erythrose 4-phosphate and phosphoenolpyruvate: step 6/7.</text>
</comment>
<dbReference type="EC" id="2.5.1.19" evidence="9"/>
<dbReference type="EMBL" id="RJPI01000003">
    <property type="protein sequence ID" value="RSJ65442.1"/>
    <property type="molecule type" value="Genomic_DNA"/>
</dbReference>
<feature type="binding site" evidence="9">
    <location>
        <position position="25"/>
    </location>
    <ligand>
        <name>3-phosphoshikimate</name>
        <dbReference type="ChEBI" id="CHEBI:145989"/>
    </ligand>
</feature>
<evidence type="ECO:0000313" key="12">
    <source>
        <dbReference type="Proteomes" id="UP000280648"/>
    </source>
</evidence>
<dbReference type="InterPro" id="IPR013792">
    <property type="entry name" value="RNA3'P_cycl/enolpyr_Trfase_a/b"/>
</dbReference>
<comment type="subunit">
    <text evidence="9">Monomer.</text>
</comment>
<feature type="domain" description="Enolpyruvate transferase" evidence="10">
    <location>
        <begin position="6"/>
        <end position="421"/>
    </location>
</feature>
<dbReference type="InterPro" id="IPR006264">
    <property type="entry name" value="EPSP_synthase"/>
</dbReference>
<accession>A0A3R9S5M5</accession>
<dbReference type="GO" id="GO:0009423">
    <property type="term" value="P:chorismate biosynthetic process"/>
    <property type="evidence" value="ECO:0007669"/>
    <property type="project" value="UniProtKB-UniRule"/>
</dbReference>
<dbReference type="PROSITE" id="PS00885">
    <property type="entry name" value="EPSP_SYNTHASE_2"/>
    <property type="match status" value="1"/>
</dbReference>
<keyword evidence="6 9" id="KW-0808">Transferase</keyword>
<proteinExistence type="inferred from homology"/>